<keyword evidence="3" id="KW-1003">Cell membrane</keyword>
<keyword evidence="12" id="KW-1185">Reference proteome</keyword>
<dbReference type="InterPro" id="IPR055348">
    <property type="entry name" value="DctQ"/>
</dbReference>
<dbReference type="InterPro" id="IPR007387">
    <property type="entry name" value="TRAP_DctQ"/>
</dbReference>
<dbReference type="GO" id="GO:0022857">
    <property type="term" value="F:transmembrane transporter activity"/>
    <property type="evidence" value="ECO:0007669"/>
    <property type="project" value="UniProtKB-UniRule"/>
</dbReference>
<evidence type="ECO:0000256" key="1">
    <source>
        <dbReference type="ARBA" id="ARBA00004429"/>
    </source>
</evidence>
<keyword evidence="7 9" id="KW-0472">Membrane</keyword>
<dbReference type="PANTHER" id="PTHR35011">
    <property type="entry name" value="2,3-DIKETO-L-GULONATE TRAP TRANSPORTER SMALL PERMEASE PROTEIN YIAM"/>
    <property type="match status" value="1"/>
</dbReference>
<feature type="transmembrane region" description="Helical" evidence="9">
    <location>
        <begin position="109"/>
        <end position="130"/>
    </location>
</feature>
<organism evidence="11 12">
    <name type="scientific">Enterovirga aerilata</name>
    <dbReference type="NCBI Taxonomy" id="2730920"/>
    <lineage>
        <taxon>Bacteria</taxon>
        <taxon>Pseudomonadati</taxon>
        <taxon>Pseudomonadota</taxon>
        <taxon>Alphaproteobacteria</taxon>
        <taxon>Hyphomicrobiales</taxon>
        <taxon>Methylobacteriaceae</taxon>
        <taxon>Enterovirga</taxon>
    </lineage>
</organism>
<comment type="caution">
    <text evidence="9">Lacks conserved residue(s) required for the propagation of feature annotation.</text>
</comment>
<evidence type="ECO:0000313" key="11">
    <source>
        <dbReference type="EMBL" id="NNM72766.1"/>
    </source>
</evidence>
<comment type="subcellular location">
    <subcellularLocation>
        <location evidence="1 9">Cell inner membrane</location>
        <topology evidence="1 9">Multi-pass membrane protein</topology>
    </subcellularLocation>
</comment>
<dbReference type="GO" id="GO:0005886">
    <property type="term" value="C:plasma membrane"/>
    <property type="evidence" value="ECO:0007669"/>
    <property type="project" value="UniProtKB-SubCell"/>
</dbReference>
<accession>A0A849HZ02</accession>
<evidence type="ECO:0000256" key="4">
    <source>
        <dbReference type="ARBA" id="ARBA00022519"/>
    </source>
</evidence>
<feature type="transmembrane region" description="Helical" evidence="9">
    <location>
        <begin position="68"/>
        <end position="89"/>
    </location>
</feature>
<evidence type="ECO:0000256" key="8">
    <source>
        <dbReference type="ARBA" id="ARBA00038436"/>
    </source>
</evidence>
<evidence type="ECO:0000256" key="7">
    <source>
        <dbReference type="ARBA" id="ARBA00023136"/>
    </source>
</evidence>
<feature type="transmembrane region" description="Helical" evidence="9">
    <location>
        <begin position="29"/>
        <end position="47"/>
    </location>
</feature>
<evidence type="ECO:0000256" key="6">
    <source>
        <dbReference type="ARBA" id="ARBA00022989"/>
    </source>
</evidence>
<keyword evidence="6 9" id="KW-1133">Transmembrane helix</keyword>
<feature type="domain" description="Tripartite ATP-independent periplasmic transporters DctQ component" evidence="10">
    <location>
        <begin position="4"/>
        <end position="134"/>
    </location>
</feature>
<comment type="subunit">
    <text evidence="9">The complex comprises the extracytoplasmic solute receptor protein and the two transmembrane proteins.</text>
</comment>
<evidence type="ECO:0000313" key="12">
    <source>
        <dbReference type="Proteomes" id="UP000564885"/>
    </source>
</evidence>
<name>A0A849HZ02_9HYPH</name>
<reference evidence="11 12" key="1">
    <citation type="submission" date="2020-04" db="EMBL/GenBank/DDBJ databases">
        <title>Enterovirga sp. isolate from soil.</title>
        <authorList>
            <person name="Chea S."/>
            <person name="Kim D.-U."/>
        </authorList>
    </citation>
    <scope>NUCLEOTIDE SEQUENCE [LARGE SCALE GENOMIC DNA]</scope>
    <source>
        <strain evidence="11 12">DB1703</strain>
    </source>
</reference>
<comment type="similarity">
    <text evidence="8 9">Belongs to the TRAP transporter small permease family.</text>
</comment>
<evidence type="ECO:0000256" key="5">
    <source>
        <dbReference type="ARBA" id="ARBA00022692"/>
    </source>
</evidence>
<evidence type="ECO:0000256" key="3">
    <source>
        <dbReference type="ARBA" id="ARBA00022475"/>
    </source>
</evidence>
<dbReference type="Proteomes" id="UP000564885">
    <property type="component" value="Unassembled WGS sequence"/>
</dbReference>
<protein>
    <recommendedName>
        <fullName evidence="9">TRAP transporter small permease protein</fullName>
    </recommendedName>
</protein>
<evidence type="ECO:0000256" key="9">
    <source>
        <dbReference type="RuleBase" id="RU369079"/>
    </source>
</evidence>
<evidence type="ECO:0000259" key="10">
    <source>
        <dbReference type="Pfam" id="PF04290"/>
    </source>
</evidence>
<comment type="caution">
    <text evidence="11">The sequence shown here is derived from an EMBL/GenBank/DDBJ whole genome shotgun (WGS) entry which is preliminary data.</text>
</comment>
<evidence type="ECO:0000256" key="2">
    <source>
        <dbReference type="ARBA" id="ARBA00022448"/>
    </source>
</evidence>
<dbReference type="AlphaFoldDB" id="A0A849HZ02"/>
<dbReference type="EMBL" id="JABEPP010000003">
    <property type="protein sequence ID" value="NNM72766.1"/>
    <property type="molecule type" value="Genomic_DNA"/>
</dbReference>
<dbReference type="GO" id="GO:0015740">
    <property type="term" value="P:C4-dicarboxylate transport"/>
    <property type="evidence" value="ECO:0007669"/>
    <property type="project" value="TreeGrafter"/>
</dbReference>
<dbReference type="PANTHER" id="PTHR35011:SF10">
    <property type="entry name" value="TRAP TRANSPORTER SMALL PERMEASE PROTEIN"/>
    <property type="match status" value="1"/>
</dbReference>
<keyword evidence="2 9" id="KW-0813">Transport</keyword>
<proteinExistence type="inferred from homology"/>
<comment type="function">
    <text evidence="9">Part of the tripartite ATP-independent periplasmic (TRAP) transport system.</text>
</comment>
<keyword evidence="4 9" id="KW-0997">Cell inner membrane</keyword>
<keyword evidence="5 9" id="KW-0812">Transmembrane</keyword>
<dbReference type="Pfam" id="PF04290">
    <property type="entry name" value="DctQ"/>
    <property type="match status" value="1"/>
</dbReference>
<gene>
    <name evidence="11" type="ORF">HJG44_10295</name>
</gene>
<sequence length="160" mass="17573">MFAIMVIVAADVFMRYVFNSPFGWAYDLISLYLMAAVFFLVLSHAYLAGAHVSVDILQQTLPPKPFRVTELVTTAVSFAVFVLIAWVGWHRMADAFEQGDVLAGAIPWPTWPALALVPFGCGLLAVRLAIDFAGHLGSLLTGRDLIPLRRGAHHGQESFE</sequence>